<dbReference type="Gene3D" id="1.10.238.10">
    <property type="entry name" value="EF-hand"/>
    <property type="match status" value="2"/>
</dbReference>
<dbReference type="PROSITE" id="PS50222">
    <property type="entry name" value="EF_HAND_2"/>
    <property type="match status" value="1"/>
</dbReference>
<evidence type="ECO:0000313" key="5">
    <source>
        <dbReference type="EMBL" id="KRX02920.1"/>
    </source>
</evidence>
<dbReference type="InterPro" id="IPR000048">
    <property type="entry name" value="IQ_motif_EF-hand-BS"/>
</dbReference>
<comment type="caution">
    <text evidence="5">The sequence shown here is derived from an EMBL/GenBank/DDBJ whole genome shotgun (WGS) entry which is preliminary data.</text>
</comment>
<dbReference type="Proteomes" id="UP000054937">
    <property type="component" value="Unassembled WGS sequence"/>
</dbReference>
<keyword evidence="1" id="KW-0106">Calcium</keyword>
<evidence type="ECO:0000256" key="1">
    <source>
        <dbReference type="ARBA" id="ARBA00022837"/>
    </source>
</evidence>
<evidence type="ECO:0000256" key="3">
    <source>
        <dbReference type="SAM" id="MobiDB-lite"/>
    </source>
</evidence>
<keyword evidence="6" id="KW-1185">Reference proteome</keyword>
<dbReference type="PROSITE" id="PS00018">
    <property type="entry name" value="EF_HAND_1"/>
    <property type="match status" value="1"/>
</dbReference>
<name>A0A0V0QLF7_PSEPJ</name>
<dbReference type="InterPro" id="IPR002048">
    <property type="entry name" value="EF_hand_dom"/>
</dbReference>
<protein>
    <recommendedName>
        <fullName evidence="4">EF-hand domain-containing protein</fullName>
    </recommendedName>
</protein>
<dbReference type="SUPFAM" id="SSF47473">
    <property type="entry name" value="EF-hand"/>
    <property type="match status" value="1"/>
</dbReference>
<accession>A0A0V0QLF7</accession>
<evidence type="ECO:0000256" key="2">
    <source>
        <dbReference type="SAM" id="Coils"/>
    </source>
</evidence>
<feature type="domain" description="EF-hand" evidence="4">
    <location>
        <begin position="237"/>
        <end position="272"/>
    </location>
</feature>
<feature type="region of interest" description="Disordered" evidence="3">
    <location>
        <begin position="120"/>
        <end position="148"/>
    </location>
</feature>
<gene>
    <name evidence="5" type="ORF">PPERSA_13174</name>
</gene>
<sequence length="428" mass="51297">MDEKKDKKGGKNYSEDELMNAIEKLKKKMKLMKIKQQKLQMSYSQQLNGKNKKYTKEQQQKLIDSYYNFSQKAILIQKIWRGYITREKFRNNLLNIIECRYLDSYKNKIQENLIQNEKSRQKQQLQKQQNQQKQEQNQSIQSQNSEEDDQILNRQEQNYQQIQGELLLKNLNLDNIKNKNQKLGLSYSQFLESQQGLFKNLERKNQDKKNQFQFQFQQQEFEKEESAFKIAFGHLKIKNMSFETIYRCLDQKKEGKIKMEEFQKLFEKLTFDCKKLKNELRSRIYYLLDEEVSGFVSKIELHKALETYGVQGNDNLFENHPRTLEQDMLLKLAFHLKIKNISPIQAFNAIDKSSNNKVSQQEIFEFLEALSIQFDRKDQIALMKIFDNQSQGEIQKEDFIIMLSKAYEHKTLQYLLNNKNITAKFSNF</sequence>
<evidence type="ECO:0000313" key="6">
    <source>
        <dbReference type="Proteomes" id="UP000054937"/>
    </source>
</evidence>
<dbReference type="Pfam" id="PF00612">
    <property type="entry name" value="IQ"/>
    <property type="match status" value="1"/>
</dbReference>
<dbReference type="InParanoid" id="A0A0V0QLF7"/>
<feature type="compositionally biased region" description="Low complexity" evidence="3">
    <location>
        <begin position="122"/>
        <end position="144"/>
    </location>
</feature>
<reference evidence="5 6" key="1">
    <citation type="journal article" date="2015" name="Sci. Rep.">
        <title>Genome of the facultative scuticociliatosis pathogen Pseudocohnilembus persalinus provides insight into its virulence through horizontal gene transfer.</title>
        <authorList>
            <person name="Xiong J."/>
            <person name="Wang G."/>
            <person name="Cheng J."/>
            <person name="Tian M."/>
            <person name="Pan X."/>
            <person name="Warren A."/>
            <person name="Jiang C."/>
            <person name="Yuan D."/>
            <person name="Miao W."/>
        </authorList>
    </citation>
    <scope>NUCLEOTIDE SEQUENCE [LARGE SCALE GENOMIC DNA]</scope>
    <source>
        <strain evidence="5">36N120E</strain>
    </source>
</reference>
<organism evidence="5 6">
    <name type="scientific">Pseudocohnilembus persalinus</name>
    <name type="common">Ciliate</name>
    <dbReference type="NCBI Taxonomy" id="266149"/>
    <lineage>
        <taxon>Eukaryota</taxon>
        <taxon>Sar</taxon>
        <taxon>Alveolata</taxon>
        <taxon>Ciliophora</taxon>
        <taxon>Intramacronucleata</taxon>
        <taxon>Oligohymenophorea</taxon>
        <taxon>Scuticociliatia</taxon>
        <taxon>Philasterida</taxon>
        <taxon>Pseudocohnilembidae</taxon>
        <taxon>Pseudocohnilembus</taxon>
    </lineage>
</organism>
<dbReference type="AlphaFoldDB" id="A0A0V0QLF7"/>
<dbReference type="GO" id="GO:0005509">
    <property type="term" value="F:calcium ion binding"/>
    <property type="evidence" value="ECO:0007669"/>
    <property type="project" value="InterPro"/>
</dbReference>
<keyword evidence="2" id="KW-0175">Coiled coil</keyword>
<dbReference type="InterPro" id="IPR011992">
    <property type="entry name" value="EF-hand-dom_pair"/>
</dbReference>
<dbReference type="EMBL" id="LDAU01000150">
    <property type="protein sequence ID" value="KRX02920.1"/>
    <property type="molecule type" value="Genomic_DNA"/>
</dbReference>
<dbReference type="PROSITE" id="PS50096">
    <property type="entry name" value="IQ"/>
    <property type="match status" value="1"/>
</dbReference>
<proteinExistence type="predicted"/>
<feature type="coiled-coil region" evidence="2">
    <location>
        <begin position="15"/>
        <end position="42"/>
    </location>
</feature>
<dbReference type="InterPro" id="IPR018247">
    <property type="entry name" value="EF_Hand_1_Ca_BS"/>
</dbReference>
<evidence type="ECO:0000259" key="4">
    <source>
        <dbReference type="PROSITE" id="PS50222"/>
    </source>
</evidence>